<evidence type="ECO:0000313" key="7">
    <source>
        <dbReference type="Proteomes" id="UP000654304"/>
    </source>
</evidence>
<feature type="chain" id="PRO_5045675044" evidence="3">
    <location>
        <begin position="25"/>
        <end position="901"/>
    </location>
</feature>
<organism evidence="6 7">
    <name type="scientific">Undibacterium curvum</name>
    <dbReference type="NCBI Taxonomy" id="2762294"/>
    <lineage>
        <taxon>Bacteria</taxon>
        <taxon>Pseudomonadati</taxon>
        <taxon>Pseudomonadota</taxon>
        <taxon>Betaproteobacteria</taxon>
        <taxon>Burkholderiales</taxon>
        <taxon>Oxalobacteraceae</taxon>
        <taxon>Undibacterium</taxon>
    </lineage>
</organism>
<evidence type="ECO:0000259" key="5">
    <source>
        <dbReference type="Pfam" id="PF05193"/>
    </source>
</evidence>
<evidence type="ECO:0000259" key="4">
    <source>
        <dbReference type="Pfam" id="PF00675"/>
    </source>
</evidence>
<dbReference type="InterPro" id="IPR011765">
    <property type="entry name" value="Pept_M16_N"/>
</dbReference>
<comment type="similarity">
    <text evidence="1">Belongs to the peptidase M16 family.</text>
</comment>
<name>A0ABR7A6Q8_9BURK</name>
<feature type="signal peptide" evidence="3">
    <location>
        <begin position="1"/>
        <end position="24"/>
    </location>
</feature>
<keyword evidence="7" id="KW-1185">Reference proteome</keyword>
<dbReference type="PANTHER" id="PTHR11851">
    <property type="entry name" value="METALLOPROTEASE"/>
    <property type="match status" value="1"/>
</dbReference>
<dbReference type="Pfam" id="PF00675">
    <property type="entry name" value="Peptidase_M16"/>
    <property type="match status" value="1"/>
</dbReference>
<sequence length="901" mass="101862">MMRTLLIALFTCYTLAAPVTPAQAASNPPLIASAEGISEYRLPNGLRVLLMPDSSKNTVTINMTYLVGSRHENAGQSGYAHLLEHMLYKSSQQFPKIAEEISRRGGRWNGTTTDDRTNFFEIIPASETELDWMLAMEADRMRNVRFSADELRREVTIVKNELELREGNPYNSLMHQVKSVAFDWHGYGHIAIGERSDLNAARTGELEQFYQRYYRPDNAVLLVAGQFQPEQVLSSVQKYFGNIPKPTQSLPLIATVEPGSLGERSVIVRKPANFSAAIEAYHVPSALHPDFAAIKFAATVLSSEREQRDADQSVHRLSHSMYSLSPGMRDSGLIYFMTRQQSAKQIEDQSKLMQKAIDQFPQRLMSEQDLRFFKAQFAATYTHTLDDPEALAIRLSEYIALGDWRMFFVEKARIAALTAEQVQAAAKKYLKKNNRISGLLYAEPNQPVEIPAAPDVNDILKQFKHVDEYAPVSGFDASYDNLMAQSQRIKIGNIEVVLLPKPSRGQVVTVDLRLHWGTLQSMHEKKWLEYFTDQALLNGAGQYGKESLEAERARLHMQGSVRHFSTTRSDLREALSLMMLNLKQPSFGQAMDIVSRHRVSLDLERKTPLRKIEDRYAQHFNTYPTSDPRRLETSQQSISEMNAIRMSDFFEFHKNFYGASSGHLVIVGDFEPQDVLASLTPEFSGWESKSPYAEIHQQAPERPAMTANIDTPGESSAYFYGRRYLPVGKAHPDFPALVVINYLLGQAGLESRLMQRLRQQEGWSYSVQSQFSADQTDPYARWDIVASSAPENLLKLRQAVTEVLQNVQQKGFLEAELKKAKLNIARADAQHRQNNQQLADMWNAALHEGQDLRIFQRLEASIQALTLEHINQIAKKYVQPESWSVVMTADAAKAGNTAATK</sequence>
<dbReference type="RefSeq" id="WP_186904185.1">
    <property type="nucleotide sequence ID" value="NZ_JACOGD010000006.1"/>
</dbReference>
<dbReference type="PANTHER" id="PTHR11851:SF49">
    <property type="entry name" value="MITOCHONDRIAL-PROCESSING PEPTIDASE SUBUNIT ALPHA"/>
    <property type="match status" value="1"/>
</dbReference>
<dbReference type="Pfam" id="PF05193">
    <property type="entry name" value="Peptidase_M16_C"/>
    <property type="match status" value="2"/>
</dbReference>
<dbReference type="InterPro" id="IPR011249">
    <property type="entry name" value="Metalloenz_LuxS/M16"/>
</dbReference>
<evidence type="ECO:0000313" key="6">
    <source>
        <dbReference type="EMBL" id="MBC3932542.1"/>
    </source>
</evidence>
<dbReference type="Proteomes" id="UP000654304">
    <property type="component" value="Unassembled WGS sequence"/>
</dbReference>
<evidence type="ECO:0000256" key="3">
    <source>
        <dbReference type="SAM" id="SignalP"/>
    </source>
</evidence>
<dbReference type="EMBL" id="JACOGD010000006">
    <property type="protein sequence ID" value="MBC3932542.1"/>
    <property type="molecule type" value="Genomic_DNA"/>
</dbReference>
<gene>
    <name evidence="6" type="ORF">H8K43_12710</name>
</gene>
<dbReference type="InterPro" id="IPR007863">
    <property type="entry name" value="Peptidase_M16_C"/>
</dbReference>
<feature type="domain" description="Peptidase M16 C-terminal" evidence="5">
    <location>
        <begin position="647"/>
        <end position="822"/>
    </location>
</feature>
<feature type="domain" description="Peptidase M16 N-terminal" evidence="4">
    <location>
        <begin position="47"/>
        <end position="186"/>
    </location>
</feature>
<evidence type="ECO:0000256" key="1">
    <source>
        <dbReference type="ARBA" id="ARBA00007261"/>
    </source>
</evidence>
<dbReference type="InterPro" id="IPR050361">
    <property type="entry name" value="MPP/UQCRC_Complex"/>
</dbReference>
<feature type="domain" description="Peptidase M16 C-terminal" evidence="5">
    <location>
        <begin position="205"/>
        <end position="374"/>
    </location>
</feature>
<keyword evidence="3" id="KW-0732">Signal</keyword>
<keyword evidence="2" id="KW-0175">Coiled coil</keyword>
<dbReference type="Gene3D" id="3.30.830.10">
    <property type="entry name" value="Metalloenzyme, LuxS/M16 peptidase-like"/>
    <property type="match status" value="4"/>
</dbReference>
<dbReference type="SUPFAM" id="SSF63411">
    <property type="entry name" value="LuxS/MPP-like metallohydrolase"/>
    <property type="match status" value="4"/>
</dbReference>
<accession>A0ABR7A6Q8</accession>
<feature type="coiled-coil region" evidence="2">
    <location>
        <begin position="810"/>
        <end position="837"/>
    </location>
</feature>
<proteinExistence type="inferred from homology"/>
<reference evidence="6 7" key="1">
    <citation type="submission" date="2020-08" db="EMBL/GenBank/DDBJ databases">
        <title>Novel species isolated from subtropical streams in China.</title>
        <authorList>
            <person name="Lu H."/>
        </authorList>
    </citation>
    <scope>NUCLEOTIDE SEQUENCE [LARGE SCALE GENOMIC DNA]</scope>
    <source>
        <strain evidence="6 7">CY22W</strain>
    </source>
</reference>
<evidence type="ECO:0000256" key="2">
    <source>
        <dbReference type="SAM" id="Coils"/>
    </source>
</evidence>
<protein>
    <submittedName>
        <fullName evidence="6">Insulinase family protein</fullName>
    </submittedName>
</protein>
<comment type="caution">
    <text evidence="6">The sequence shown here is derived from an EMBL/GenBank/DDBJ whole genome shotgun (WGS) entry which is preliminary data.</text>
</comment>